<keyword evidence="6" id="KW-0813">Transport</keyword>
<organism evidence="6 7">
    <name type="scientific">Colletotrichum higginsianum (strain IMI 349063)</name>
    <name type="common">Crucifer anthracnose fungus</name>
    <dbReference type="NCBI Taxonomy" id="759273"/>
    <lineage>
        <taxon>Eukaryota</taxon>
        <taxon>Fungi</taxon>
        <taxon>Dikarya</taxon>
        <taxon>Ascomycota</taxon>
        <taxon>Pezizomycotina</taxon>
        <taxon>Sordariomycetes</taxon>
        <taxon>Hypocreomycetidae</taxon>
        <taxon>Glomerellales</taxon>
        <taxon>Glomerellaceae</taxon>
        <taxon>Colletotrichum</taxon>
        <taxon>Colletotrichum destructivum species complex</taxon>
    </lineage>
</organism>
<evidence type="ECO:0000313" key="7">
    <source>
        <dbReference type="Proteomes" id="UP000007174"/>
    </source>
</evidence>
<dbReference type="GO" id="GO:0016020">
    <property type="term" value="C:membrane"/>
    <property type="evidence" value="ECO:0007669"/>
    <property type="project" value="UniProtKB-SubCell"/>
</dbReference>
<evidence type="ECO:0000256" key="3">
    <source>
        <dbReference type="ARBA" id="ARBA00022989"/>
    </source>
</evidence>
<proteinExistence type="predicted"/>
<evidence type="ECO:0000256" key="4">
    <source>
        <dbReference type="ARBA" id="ARBA00023136"/>
    </source>
</evidence>
<gene>
    <name evidence="6" type="ORF">CH063_03723</name>
</gene>
<dbReference type="GO" id="GO:0005351">
    <property type="term" value="F:carbohydrate:proton symporter activity"/>
    <property type="evidence" value="ECO:0007669"/>
    <property type="project" value="TreeGrafter"/>
</dbReference>
<reference evidence="7" key="1">
    <citation type="journal article" date="2012" name="Nat. Genet.">
        <title>Lifestyle transitions in plant pathogenic Colletotrichum fungi deciphered by genome and transcriptome analyses.</title>
        <authorList>
            <person name="O'Connell R.J."/>
            <person name="Thon M.R."/>
            <person name="Hacquard S."/>
            <person name="Amyotte S.G."/>
            <person name="Kleemann J."/>
            <person name="Torres M.F."/>
            <person name="Damm U."/>
            <person name="Buiate E.A."/>
            <person name="Epstein L."/>
            <person name="Alkan N."/>
            <person name="Altmueller J."/>
            <person name="Alvarado-Balderrama L."/>
            <person name="Bauser C.A."/>
            <person name="Becker C."/>
            <person name="Birren B.W."/>
            <person name="Chen Z."/>
            <person name="Choi J."/>
            <person name="Crouch J.A."/>
            <person name="Duvick J.P."/>
            <person name="Farman M.A."/>
            <person name="Gan P."/>
            <person name="Heiman D."/>
            <person name="Henrissat B."/>
            <person name="Howard R.J."/>
            <person name="Kabbage M."/>
            <person name="Koch C."/>
            <person name="Kracher B."/>
            <person name="Kubo Y."/>
            <person name="Law A.D."/>
            <person name="Lebrun M.-H."/>
            <person name="Lee Y.-H."/>
            <person name="Miyara I."/>
            <person name="Moore N."/>
            <person name="Neumann U."/>
            <person name="Nordstroem K."/>
            <person name="Panaccione D.G."/>
            <person name="Panstruga R."/>
            <person name="Place M."/>
            <person name="Proctor R.H."/>
            <person name="Prusky D."/>
            <person name="Rech G."/>
            <person name="Reinhardt R."/>
            <person name="Rollins J.A."/>
            <person name="Rounsley S."/>
            <person name="Schardl C.L."/>
            <person name="Schwartz D.C."/>
            <person name="Shenoy N."/>
            <person name="Shirasu K."/>
            <person name="Sikhakolli U.R."/>
            <person name="Stueber K."/>
            <person name="Sukno S.A."/>
            <person name="Sweigard J.A."/>
            <person name="Takano Y."/>
            <person name="Takahara H."/>
            <person name="Trail F."/>
            <person name="van der Does H.C."/>
            <person name="Voll L.M."/>
            <person name="Will I."/>
            <person name="Young S."/>
            <person name="Zeng Q."/>
            <person name="Zhang J."/>
            <person name="Zhou S."/>
            <person name="Dickman M.B."/>
            <person name="Schulze-Lefert P."/>
            <person name="Ver Loren van Themaat E."/>
            <person name="Ma L.-J."/>
            <person name="Vaillancourt L.J."/>
        </authorList>
    </citation>
    <scope>NUCLEOTIDE SEQUENCE [LARGE SCALE GENOMIC DNA]</scope>
    <source>
        <strain evidence="7">IMI 349063</strain>
    </source>
</reference>
<keyword evidence="6" id="KW-0762">Sugar transport</keyword>
<dbReference type="AlphaFoldDB" id="H1W082"/>
<dbReference type="HOGENOM" id="CLU_1539939_0_0_1"/>
<dbReference type="Pfam" id="PF00083">
    <property type="entry name" value="Sugar_tr"/>
    <property type="match status" value="1"/>
</dbReference>
<evidence type="ECO:0000313" key="6">
    <source>
        <dbReference type="EMBL" id="CCF45894.1"/>
    </source>
</evidence>
<evidence type="ECO:0000256" key="5">
    <source>
        <dbReference type="SAM" id="Phobius"/>
    </source>
</evidence>
<dbReference type="InterPro" id="IPR036259">
    <property type="entry name" value="MFS_trans_sf"/>
</dbReference>
<dbReference type="EMBL" id="CACQ02008146">
    <property type="protein sequence ID" value="CCF45894.1"/>
    <property type="molecule type" value="Genomic_DNA"/>
</dbReference>
<evidence type="ECO:0000256" key="2">
    <source>
        <dbReference type="ARBA" id="ARBA00022692"/>
    </source>
</evidence>
<dbReference type="eggNOG" id="KOG0254">
    <property type="taxonomic scope" value="Eukaryota"/>
</dbReference>
<keyword evidence="4 5" id="KW-0472">Membrane</keyword>
<keyword evidence="2 5" id="KW-0812">Transmembrane</keyword>
<dbReference type="Proteomes" id="UP000007174">
    <property type="component" value="Unassembled WGS sequence"/>
</dbReference>
<feature type="transmembrane region" description="Helical" evidence="5">
    <location>
        <begin position="105"/>
        <end position="125"/>
    </location>
</feature>
<evidence type="ECO:0000256" key="1">
    <source>
        <dbReference type="ARBA" id="ARBA00004141"/>
    </source>
</evidence>
<dbReference type="PANTHER" id="PTHR48022">
    <property type="entry name" value="PLASTIDIC GLUCOSE TRANSPORTER 4"/>
    <property type="match status" value="1"/>
</dbReference>
<accession>H1W082</accession>
<sequence length="174" mass="19072">MQAPKPAEYRGIEAEVFFDESINRKKFPGKQSISLFDAQNVGLVSPECSIKVFQQFNLEIRASSPVRRVPCIYRSAESPSLCGLFFIVGAIIGGLGGSLRTNKPAGWAGIAFIYIYGINFTYSFAPIGRVPHSEIFNLVNRLKAMAITASTTSMCNFTTPRACAMMLNTGHDYA</sequence>
<protein>
    <submittedName>
        <fullName evidence="6">Low-affinity glucose transporter HXT3</fullName>
    </submittedName>
</protein>
<feature type="transmembrane region" description="Helical" evidence="5">
    <location>
        <begin position="81"/>
        <end position="99"/>
    </location>
</feature>
<name>H1W082_COLHI</name>
<dbReference type="InterPro" id="IPR005828">
    <property type="entry name" value="MFS_sugar_transport-like"/>
</dbReference>
<dbReference type="InterPro" id="IPR050360">
    <property type="entry name" value="MFS_Sugar_Transporters"/>
</dbReference>
<keyword evidence="3 5" id="KW-1133">Transmembrane helix</keyword>
<dbReference type="Gene3D" id="1.20.1250.20">
    <property type="entry name" value="MFS general substrate transporter like domains"/>
    <property type="match status" value="1"/>
</dbReference>
<comment type="subcellular location">
    <subcellularLocation>
        <location evidence="1">Membrane</location>
        <topology evidence="1">Multi-pass membrane protein</topology>
    </subcellularLocation>
</comment>
<dbReference type="PANTHER" id="PTHR48022:SF48">
    <property type="entry name" value="SUGAR TRANSPORTER, PUTATIVE (AFU_ORTHOLOGUE AFUA_3G06730)-RELATED"/>
    <property type="match status" value="1"/>
</dbReference>